<organism evidence="4 5">
    <name type="scientific">Pseudoduganella plicata</name>
    <dbReference type="NCBI Taxonomy" id="321984"/>
    <lineage>
        <taxon>Bacteria</taxon>
        <taxon>Pseudomonadati</taxon>
        <taxon>Pseudomonadota</taxon>
        <taxon>Betaproteobacteria</taxon>
        <taxon>Burkholderiales</taxon>
        <taxon>Oxalobacteraceae</taxon>
        <taxon>Telluria group</taxon>
        <taxon>Pseudoduganella</taxon>
    </lineage>
</organism>
<proteinExistence type="predicted"/>
<name>A0AA87Y8Z8_9BURK</name>
<dbReference type="Pfam" id="PF07589">
    <property type="entry name" value="PEP-CTERM"/>
    <property type="match status" value="1"/>
</dbReference>
<dbReference type="Pfam" id="PF00963">
    <property type="entry name" value="Cohesin"/>
    <property type="match status" value="1"/>
</dbReference>
<evidence type="ECO:0000259" key="3">
    <source>
        <dbReference type="Pfam" id="PF07589"/>
    </source>
</evidence>
<feature type="domain" description="Cohesin" evidence="2">
    <location>
        <begin position="44"/>
        <end position="153"/>
    </location>
</feature>
<dbReference type="CDD" id="cd08547">
    <property type="entry name" value="Type_II_cohesin"/>
    <property type="match status" value="1"/>
</dbReference>
<keyword evidence="1" id="KW-0732">Signal</keyword>
<dbReference type="InterPro" id="IPR013424">
    <property type="entry name" value="Ice-binding_C"/>
</dbReference>
<sequence>MKSWQAWNKRLLIALVLGAASAGMSAAASAAAVLSVSASPNPAVVGSTVDLSILIDDVDDLYGYQFSLAFDPTVLRATAVTEGDFLAGGGNTSPGLGNIDNATGAVSYVYNLLLGPAAGVSGSGTLAHIRFDVIGVGSTPLTFGDALFVDSRDAAIDVRIDSTPLQAVPEPATYLMMGAGLLGLAALRRRAL</sequence>
<feature type="signal peptide" evidence="1">
    <location>
        <begin position="1"/>
        <end position="30"/>
    </location>
</feature>
<accession>A0AA87Y8Z8</accession>
<evidence type="ECO:0000313" key="5">
    <source>
        <dbReference type="Proteomes" id="UP000619512"/>
    </source>
</evidence>
<dbReference type="InterPro" id="IPR008965">
    <property type="entry name" value="CBM2/CBM3_carb-bd_dom_sf"/>
</dbReference>
<reference evidence="4" key="1">
    <citation type="journal article" date="2014" name="Int. J. Syst. Evol. Microbiol.">
        <title>Complete genome sequence of Corynebacterium casei LMG S-19264T (=DSM 44701T), isolated from a smear-ripened cheese.</title>
        <authorList>
            <consortium name="US DOE Joint Genome Institute (JGI-PGF)"/>
            <person name="Walter F."/>
            <person name="Albersmeier A."/>
            <person name="Kalinowski J."/>
            <person name="Ruckert C."/>
        </authorList>
    </citation>
    <scope>NUCLEOTIDE SEQUENCE</scope>
    <source>
        <strain evidence="4">KCTC 12344</strain>
    </source>
</reference>
<feature type="chain" id="PRO_5041693368" description="PEP-CTERM sorting domain-containing protein" evidence="1">
    <location>
        <begin position="31"/>
        <end position="192"/>
    </location>
</feature>
<dbReference type="SUPFAM" id="SSF49384">
    <property type="entry name" value="Carbohydrate-binding domain"/>
    <property type="match status" value="1"/>
</dbReference>
<dbReference type="InterPro" id="IPR002102">
    <property type="entry name" value="Cohesin_dom"/>
</dbReference>
<dbReference type="GO" id="GO:0000272">
    <property type="term" value="P:polysaccharide catabolic process"/>
    <property type="evidence" value="ECO:0007669"/>
    <property type="project" value="InterPro"/>
</dbReference>
<dbReference type="Proteomes" id="UP000619512">
    <property type="component" value="Unassembled WGS sequence"/>
</dbReference>
<dbReference type="AlphaFoldDB" id="A0AA87Y8Z8"/>
<protein>
    <recommendedName>
        <fullName evidence="6">PEP-CTERM sorting domain-containing protein</fullName>
    </recommendedName>
</protein>
<dbReference type="GO" id="GO:0030246">
    <property type="term" value="F:carbohydrate binding"/>
    <property type="evidence" value="ECO:0007669"/>
    <property type="project" value="InterPro"/>
</dbReference>
<reference evidence="4" key="2">
    <citation type="submission" date="2022-12" db="EMBL/GenBank/DDBJ databases">
        <authorList>
            <person name="Sun Q."/>
            <person name="Kim S."/>
        </authorList>
    </citation>
    <scope>NUCLEOTIDE SEQUENCE</scope>
    <source>
        <strain evidence="4">KCTC 12344</strain>
    </source>
</reference>
<feature type="domain" description="Ice-binding protein C-terminal" evidence="3">
    <location>
        <begin position="167"/>
        <end position="190"/>
    </location>
</feature>
<evidence type="ECO:0000259" key="2">
    <source>
        <dbReference type="Pfam" id="PF00963"/>
    </source>
</evidence>
<comment type="caution">
    <text evidence="4">The sequence shown here is derived from an EMBL/GenBank/DDBJ whole genome shotgun (WGS) entry which is preliminary data.</text>
</comment>
<gene>
    <name evidence="4" type="ORF">GCM10007388_48550</name>
</gene>
<dbReference type="RefSeq" id="WP_229466288.1">
    <property type="nucleotide sequence ID" value="NZ_BMWW01000013.1"/>
</dbReference>
<evidence type="ECO:0000313" key="4">
    <source>
        <dbReference type="EMBL" id="GGZ09376.1"/>
    </source>
</evidence>
<dbReference type="EMBL" id="BMWW01000013">
    <property type="protein sequence ID" value="GGZ09376.1"/>
    <property type="molecule type" value="Genomic_DNA"/>
</dbReference>
<dbReference type="Gene3D" id="2.60.40.680">
    <property type="match status" value="1"/>
</dbReference>
<evidence type="ECO:0008006" key="6">
    <source>
        <dbReference type="Google" id="ProtNLM"/>
    </source>
</evidence>
<dbReference type="NCBIfam" id="TIGR02595">
    <property type="entry name" value="PEP_CTERM"/>
    <property type="match status" value="1"/>
</dbReference>
<evidence type="ECO:0000256" key="1">
    <source>
        <dbReference type="SAM" id="SignalP"/>
    </source>
</evidence>